<dbReference type="Pfam" id="PF14846">
    <property type="entry name" value="DUF4485"/>
    <property type="match status" value="1"/>
</dbReference>
<reference evidence="4 5" key="2">
    <citation type="journal article" date="2014" name="BMC Genomics">
        <title>An improved genome of the model marine alga Ostreococcus tauri unfolds by assessing Illumina de novo assemblies.</title>
        <authorList>
            <person name="Blanc-Mathieu R."/>
            <person name="Verhelst B."/>
            <person name="Derelle E."/>
            <person name="Rombauts S."/>
            <person name="Bouget F.Y."/>
            <person name="Carre I."/>
            <person name="Chateau A."/>
            <person name="Eyre-Walker A."/>
            <person name="Grimsley N."/>
            <person name="Moreau H."/>
            <person name="Piegu B."/>
            <person name="Rivals E."/>
            <person name="Schackwitz W."/>
            <person name="Van de Peer Y."/>
            <person name="Piganeau G."/>
        </authorList>
    </citation>
    <scope>NUCLEOTIDE SEQUENCE [LARGE SCALE GENOMIC DNA]</scope>
    <source>
        <strain evidence="5">OTTH 0595 / CCAP 157/2 / RCC745</strain>
    </source>
</reference>
<dbReference type="GeneID" id="9837901"/>
<comment type="caution">
    <text evidence="4">The sequence shown here is derived from an EMBL/GenBank/DDBJ whole genome shotgun (WGS) entry which is preliminary data.</text>
</comment>
<dbReference type="PANTHER" id="PTHR18871">
    <property type="entry name" value="CENTROSOMAL PROTEIN OF 112 KDA"/>
    <property type="match status" value="1"/>
</dbReference>
<reference evidence="5" key="1">
    <citation type="journal article" date="2006" name="Proc. Natl. Acad. Sci. U.S.A.">
        <title>Genome analysis of the smallest free-living eukaryote Ostreococcus tauri unveils many unique features.</title>
        <authorList>
            <person name="Derelle E."/>
            <person name="Ferraz C."/>
            <person name="Rombauts S."/>
            <person name="Rouze P."/>
            <person name="Worden A.Z."/>
            <person name="Robbens S."/>
            <person name="Partensky F."/>
            <person name="Degroeve S."/>
            <person name="Echeynie S."/>
            <person name="Cooke R."/>
            <person name="Saeys Y."/>
            <person name="Wuyts J."/>
            <person name="Jabbari K."/>
            <person name="Bowler C."/>
            <person name="Panaud O."/>
            <person name="Piegu B."/>
            <person name="Ball S.G."/>
            <person name="Ral J.-P."/>
            <person name="Bouget F.-Y."/>
            <person name="Piganeau G."/>
            <person name="De Baets B."/>
            <person name="Picard A."/>
            <person name="Delseny M."/>
            <person name="Demaille J."/>
            <person name="Van de Peer Y."/>
            <person name="Moreau H."/>
        </authorList>
    </citation>
    <scope>NUCLEOTIDE SEQUENCE [LARGE SCALE GENOMIC DNA]</scope>
    <source>
        <strain evidence="5">OTTH 0595 / CCAP 157/2 / RCC745</strain>
    </source>
</reference>
<name>A0A096PBQ6_OSTTA</name>
<dbReference type="AlphaFoldDB" id="A0A096PBQ6"/>
<evidence type="ECO:0000313" key="5">
    <source>
        <dbReference type="Proteomes" id="UP000009170"/>
    </source>
</evidence>
<feature type="coiled-coil region" evidence="1">
    <location>
        <begin position="163"/>
        <end position="215"/>
    </location>
</feature>
<dbReference type="PANTHER" id="PTHR18871:SF2">
    <property type="entry name" value="CENTROSOMAL PROTEIN OF 112 KDA"/>
    <property type="match status" value="1"/>
</dbReference>
<gene>
    <name evidence="4" type="ORF">OT_ostta14g01590</name>
</gene>
<feature type="region of interest" description="Disordered" evidence="2">
    <location>
        <begin position="227"/>
        <end position="249"/>
    </location>
</feature>
<evidence type="ECO:0000256" key="2">
    <source>
        <dbReference type="SAM" id="MobiDB-lite"/>
    </source>
</evidence>
<dbReference type="RefSeq" id="XP_003082980.2">
    <property type="nucleotide sequence ID" value="XM_003082932.2"/>
</dbReference>
<proteinExistence type="predicted"/>
<dbReference type="InParanoid" id="A0A096PBQ6"/>
<keyword evidence="1" id="KW-0175">Coiled coil</keyword>
<dbReference type="KEGG" id="ota:OT_ostta14g01590"/>
<dbReference type="InterPro" id="IPR055310">
    <property type="entry name" value="CEP112"/>
</dbReference>
<feature type="region of interest" description="Disordered" evidence="2">
    <location>
        <begin position="107"/>
        <end position="138"/>
    </location>
</feature>
<accession>A0A096PBQ6</accession>
<evidence type="ECO:0000313" key="4">
    <source>
        <dbReference type="EMBL" id="CEG02080.1"/>
    </source>
</evidence>
<dbReference type="EMBL" id="CAID01000014">
    <property type="protein sequence ID" value="CEG02080.1"/>
    <property type="molecule type" value="Genomic_DNA"/>
</dbReference>
<dbReference type="OrthoDB" id="10637017at2759"/>
<organism evidence="4 5">
    <name type="scientific">Ostreococcus tauri</name>
    <name type="common">Marine green alga</name>
    <dbReference type="NCBI Taxonomy" id="70448"/>
    <lineage>
        <taxon>Eukaryota</taxon>
        <taxon>Viridiplantae</taxon>
        <taxon>Chlorophyta</taxon>
        <taxon>Mamiellophyceae</taxon>
        <taxon>Mamiellales</taxon>
        <taxon>Bathycoccaceae</taxon>
        <taxon>Ostreococcus</taxon>
    </lineage>
</organism>
<evidence type="ECO:0000256" key="1">
    <source>
        <dbReference type="SAM" id="Coils"/>
    </source>
</evidence>
<keyword evidence="5" id="KW-1185">Reference proteome</keyword>
<sequence length="281" mass="30162">MATDAADATFEALERRLTRVVDAIADKPARARARAWIEKMRAPEKNAALKMNRNRHAELLLAMLLAGDVRRPFDGLPAPGRLARFAWDDAVGYGCDRVLERADAAAAAADGRRGGGTDAAKATRAKETRTKTGGGDASARAVEAECGWVSGARARVGTSVEAAGTEEKSREALQIEVKQLRAKVERQSDKIASLKEELAREREGRTRELASTQARHEREVKKIVASARGVKAPPSSSAPSPPTLKPLSSAGVDFDDFIAKFQAETGRLRKALERGRGGVLA</sequence>
<protein>
    <recommendedName>
        <fullName evidence="3">DUF4485 domain-containing protein</fullName>
    </recommendedName>
</protein>
<feature type="domain" description="DUF4485" evidence="3">
    <location>
        <begin position="7"/>
        <end position="85"/>
    </location>
</feature>
<dbReference type="InterPro" id="IPR027831">
    <property type="entry name" value="DUF4485"/>
</dbReference>
<evidence type="ECO:0000259" key="3">
    <source>
        <dbReference type="Pfam" id="PF14846"/>
    </source>
</evidence>
<dbReference type="Proteomes" id="UP000009170">
    <property type="component" value="Unassembled WGS sequence"/>
</dbReference>